<evidence type="ECO:0000313" key="1">
    <source>
        <dbReference type="EMBL" id="MBD7911157.1"/>
    </source>
</evidence>
<proteinExistence type="predicted"/>
<dbReference type="Proteomes" id="UP000627781">
    <property type="component" value="Unassembled WGS sequence"/>
</dbReference>
<gene>
    <name evidence="1" type="ORF">H9661_07290</name>
</gene>
<organism evidence="1 2">
    <name type="scientific">Clostridium cibarium</name>
    <dbReference type="NCBI Taxonomy" id="2762247"/>
    <lineage>
        <taxon>Bacteria</taxon>
        <taxon>Bacillati</taxon>
        <taxon>Bacillota</taxon>
        <taxon>Clostridia</taxon>
        <taxon>Eubacteriales</taxon>
        <taxon>Clostridiaceae</taxon>
        <taxon>Clostridium</taxon>
    </lineage>
</organism>
<evidence type="ECO:0000313" key="2">
    <source>
        <dbReference type="Proteomes" id="UP000627781"/>
    </source>
</evidence>
<comment type="caution">
    <text evidence="1">The sequence shown here is derived from an EMBL/GenBank/DDBJ whole genome shotgun (WGS) entry which is preliminary data.</text>
</comment>
<protein>
    <submittedName>
        <fullName evidence="1">Uncharacterized protein</fullName>
    </submittedName>
</protein>
<dbReference type="RefSeq" id="WP_191768020.1">
    <property type="nucleotide sequence ID" value="NZ_JACSRA010000009.1"/>
</dbReference>
<name>A0ABR8PSM0_9CLOT</name>
<reference evidence="1 2" key="1">
    <citation type="submission" date="2020-08" db="EMBL/GenBank/DDBJ databases">
        <title>A Genomic Blueprint of the Chicken Gut Microbiome.</title>
        <authorList>
            <person name="Gilroy R."/>
            <person name="Ravi A."/>
            <person name="Getino M."/>
            <person name="Pursley I."/>
            <person name="Horton D.L."/>
            <person name="Alikhan N.-F."/>
            <person name="Baker D."/>
            <person name="Gharbi K."/>
            <person name="Hall N."/>
            <person name="Watson M."/>
            <person name="Adriaenssens E.M."/>
            <person name="Foster-Nyarko E."/>
            <person name="Jarju S."/>
            <person name="Secka A."/>
            <person name="Antonio M."/>
            <person name="Oren A."/>
            <person name="Chaudhuri R."/>
            <person name="La Ragione R.M."/>
            <person name="Hildebrand F."/>
            <person name="Pallen M.J."/>
        </authorList>
    </citation>
    <scope>NUCLEOTIDE SEQUENCE [LARGE SCALE GENOMIC DNA]</scope>
    <source>
        <strain evidence="1 2">Sa3CVN1</strain>
    </source>
</reference>
<keyword evidence="2" id="KW-1185">Reference proteome</keyword>
<sequence length="109" mass="12620">MYNSICNEINELIRKIEMHTSDMKELLLKAETIPYDEAMIKIFNNVMLAETEIRLIAKILIDNNFKDFINTSYQLVVEFGNIGERHSKLGYSFASSLGLEDSFMNAIKY</sequence>
<accession>A0ABR8PSM0</accession>
<dbReference type="EMBL" id="JACSRA010000009">
    <property type="protein sequence ID" value="MBD7911157.1"/>
    <property type="molecule type" value="Genomic_DNA"/>
</dbReference>